<dbReference type="Pfam" id="PF03441">
    <property type="entry name" value="FAD_binding_7"/>
    <property type="match status" value="1"/>
</dbReference>
<dbReference type="InterPro" id="IPR018394">
    <property type="entry name" value="DNA_photolyase_1_CS_C"/>
</dbReference>
<evidence type="ECO:0000256" key="4">
    <source>
        <dbReference type="ARBA" id="ARBA00022827"/>
    </source>
</evidence>
<comment type="cofactor">
    <cofactor evidence="2">
        <name>FAD</name>
        <dbReference type="ChEBI" id="CHEBI:57692"/>
    </cofactor>
</comment>
<dbReference type="SUPFAM" id="SSF52425">
    <property type="entry name" value="Cryptochrome/photolyase, N-terminal domain"/>
    <property type="match status" value="1"/>
</dbReference>
<dbReference type="PROSITE" id="PS00394">
    <property type="entry name" value="DNA_PHOTOLYASES_1_1"/>
    <property type="match status" value="1"/>
</dbReference>
<dbReference type="PANTHER" id="PTHR11455">
    <property type="entry name" value="CRYPTOCHROME"/>
    <property type="match status" value="1"/>
</dbReference>
<evidence type="ECO:0000256" key="2">
    <source>
        <dbReference type="ARBA" id="ARBA00001974"/>
    </source>
</evidence>
<dbReference type="PROSITE" id="PS51645">
    <property type="entry name" value="PHR_CRY_ALPHA_BETA"/>
    <property type="match status" value="1"/>
</dbReference>
<comment type="caution">
    <text evidence="8">The sequence shown here is derived from an EMBL/GenBank/DDBJ whole genome shotgun (WGS) entry which is preliminary data.</text>
</comment>
<comment type="cofactor">
    <cofactor evidence="1">
        <name>(6R)-5,10-methylene-5,6,7,8-tetrahydrofolate</name>
        <dbReference type="ChEBI" id="CHEBI:15636"/>
    </cofactor>
</comment>
<evidence type="ECO:0000256" key="6">
    <source>
        <dbReference type="RuleBase" id="RU004182"/>
    </source>
</evidence>
<dbReference type="InterPro" id="IPR005101">
    <property type="entry name" value="Cryptochr/Photolyase_FAD-bd"/>
</dbReference>
<dbReference type="GO" id="GO:0003904">
    <property type="term" value="F:deoxyribodipyrimidine photo-lyase activity"/>
    <property type="evidence" value="ECO:0007669"/>
    <property type="project" value="UniProtKB-EC"/>
</dbReference>
<name>A0ABU5VTI8_9BACT</name>
<evidence type="ECO:0000256" key="3">
    <source>
        <dbReference type="ARBA" id="ARBA00022630"/>
    </source>
</evidence>
<dbReference type="InterPro" id="IPR014729">
    <property type="entry name" value="Rossmann-like_a/b/a_fold"/>
</dbReference>
<organism evidence="8 9">
    <name type="scientific">Bacteriovorax antarcticus</name>
    <dbReference type="NCBI Taxonomy" id="3088717"/>
    <lineage>
        <taxon>Bacteria</taxon>
        <taxon>Pseudomonadati</taxon>
        <taxon>Bdellovibrionota</taxon>
        <taxon>Bacteriovoracia</taxon>
        <taxon>Bacteriovoracales</taxon>
        <taxon>Bacteriovoracaceae</taxon>
        <taxon>Bacteriovorax</taxon>
    </lineage>
</organism>
<dbReference type="InterPro" id="IPR002081">
    <property type="entry name" value="Cryptochrome/DNA_photolyase_1"/>
</dbReference>
<dbReference type="Proteomes" id="UP001302274">
    <property type="component" value="Unassembled WGS sequence"/>
</dbReference>
<comment type="similarity">
    <text evidence="6">Belongs to the DNA photolyase family.</text>
</comment>
<dbReference type="PROSITE" id="PS00691">
    <property type="entry name" value="DNA_PHOTOLYASES_1_2"/>
    <property type="match status" value="1"/>
</dbReference>
<dbReference type="Pfam" id="PF00875">
    <property type="entry name" value="DNA_photolyase"/>
    <property type="match status" value="1"/>
</dbReference>
<dbReference type="EMBL" id="JAYGJQ010000001">
    <property type="protein sequence ID" value="MEA9356359.1"/>
    <property type="molecule type" value="Genomic_DNA"/>
</dbReference>
<dbReference type="PANTHER" id="PTHR11455:SF9">
    <property type="entry name" value="CRYPTOCHROME CIRCADIAN CLOCK 5 ISOFORM X1"/>
    <property type="match status" value="1"/>
</dbReference>
<reference evidence="8 9" key="1">
    <citation type="submission" date="2023-11" db="EMBL/GenBank/DDBJ databases">
        <title>A Novel Polar Bacteriovorax (B. antarcticus) Isolated from the Biocrust in Antarctica.</title>
        <authorList>
            <person name="Mun W."/>
            <person name="Choi S.Y."/>
            <person name="Mitchell R.J."/>
        </authorList>
    </citation>
    <scope>NUCLEOTIDE SEQUENCE [LARGE SCALE GENOMIC DNA]</scope>
    <source>
        <strain evidence="8 9">PP10</strain>
    </source>
</reference>
<protein>
    <submittedName>
        <fullName evidence="8">Deoxyribodipyrimidine photo-lyase</fullName>
        <ecNumber evidence="8">4.1.99.3</ecNumber>
    </submittedName>
</protein>
<dbReference type="Gene3D" id="1.25.40.80">
    <property type="match status" value="1"/>
</dbReference>
<evidence type="ECO:0000313" key="8">
    <source>
        <dbReference type="EMBL" id="MEA9356359.1"/>
    </source>
</evidence>
<keyword evidence="5 6" id="KW-0157">Chromophore</keyword>
<dbReference type="SUPFAM" id="SSF48173">
    <property type="entry name" value="Cryptochrome/photolyase FAD-binding domain"/>
    <property type="match status" value="1"/>
</dbReference>
<dbReference type="PRINTS" id="PR00147">
    <property type="entry name" value="DNAPHOTLYASE"/>
</dbReference>
<evidence type="ECO:0000313" key="9">
    <source>
        <dbReference type="Proteomes" id="UP001302274"/>
    </source>
</evidence>
<dbReference type="EC" id="4.1.99.3" evidence="8"/>
<dbReference type="InterPro" id="IPR006050">
    <property type="entry name" value="DNA_photolyase_N"/>
</dbReference>
<keyword evidence="3 6" id="KW-0285">Flavoprotein</keyword>
<dbReference type="Gene3D" id="1.10.579.10">
    <property type="entry name" value="DNA Cyclobutane Dipyrimidine Photolyase, subunit A, domain 3"/>
    <property type="match status" value="1"/>
</dbReference>
<dbReference type="InterPro" id="IPR036155">
    <property type="entry name" value="Crypto/Photolyase_N_sf"/>
</dbReference>
<dbReference type="Gene3D" id="3.40.50.620">
    <property type="entry name" value="HUPs"/>
    <property type="match status" value="1"/>
</dbReference>
<keyword evidence="4 6" id="KW-0274">FAD</keyword>
<feature type="domain" description="Photolyase/cryptochrome alpha/beta" evidence="7">
    <location>
        <begin position="2"/>
        <end position="132"/>
    </location>
</feature>
<dbReference type="RefSeq" id="WP_323576053.1">
    <property type="nucleotide sequence ID" value="NZ_JAYGJQ010000001.1"/>
</dbReference>
<evidence type="ECO:0000256" key="5">
    <source>
        <dbReference type="ARBA" id="ARBA00022991"/>
    </source>
</evidence>
<dbReference type="InterPro" id="IPR036134">
    <property type="entry name" value="Crypto/Photolyase_FAD-like_sf"/>
</dbReference>
<gene>
    <name evidence="8" type="ORF">SHI21_09105</name>
</gene>
<evidence type="ECO:0000256" key="1">
    <source>
        <dbReference type="ARBA" id="ARBA00001932"/>
    </source>
</evidence>
<evidence type="ECO:0000259" key="7">
    <source>
        <dbReference type="PROSITE" id="PS51645"/>
    </source>
</evidence>
<sequence>MKRALCWVRRDLRLHDHFALSEALKNADETIVAFIFDELILEKLHNKNDPRVSIIMDSLREMETQLQKYSSSLIVRFGNPVEEIPKLIAEYKIDGLFFNRDYEPYAKKRDSEIEQILLAQKKAVYTFKDHVFFEKNEILNGSGEIYKVFTPYKNKWLETFRAQEEFIPEYKCNLKKLYPIKNSKNIIDHDWLHEIAFLETPCVLTGGSKEALKRLNTFREFIENYKEARDVPALEQTSNLSSYIRMGNLSVRDMIRLAVEKRNSGYETWLSEIIWRDFYQVILDAYPRVDKHCFRPEYDNIKWLGSKKDFQAWCDGQTGYPLVDAAMRCLNTTGMMHNRLRMVVASFLTKTLLIDWRLGERYFAEKLLDYDMAANNGGWQWSASTGVDAQPYFRIFNPYNQSEKFDPEGIYIRQWCPELSRFSNKTIHSPHDTEIFEQVEAKCFVGKDYPAPIVGYKQQRDRALAMYKAVK</sequence>
<keyword evidence="9" id="KW-1185">Reference proteome</keyword>
<accession>A0ABU5VTI8</accession>
<keyword evidence="8" id="KW-0456">Lyase</keyword>
<proteinExistence type="inferred from homology"/>